<dbReference type="eggNOG" id="COG4962">
    <property type="taxonomic scope" value="Bacteria"/>
</dbReference>
<evidence type="ECO:0000313" key="5">
    <source>
        <dbReference type="Proteomes" id="UP000009047"/>
    </source>
</evidence>
<dbReference type="Gene3D" id="3.30.450.380">
    <property type="match status" value="1"/>
</dbReference>
<dbReference type="SUPFAM" id="SSF52540">
    <property type="entry name" value="P-loop containing nucleoside triphosphate hydrolases"/>
    <property type="match status" value="1"/>
</dbReference>
<dbReference type="FunFam" id="3.40.50.300:FF:000521">
    <property type="entry name" value="Type II secretion system protein E"/>
    <property type="match status" value="1"/>
</dbReference>
<dbReference type="InterPro" id="IPR027417">
    <property type="entry name" value="P-loop_NTPase"/>
</dbReference>
<organism evidence="4 5">
    <name type="scientific">Desulfarculus baarsii (strain ATCC 33931 / DSM 2075 / LMG 7858 / VKM B-1802 / 2st14)</name>
    <dbReference type="NCBI Taxonomy" id="644282"/>
    <lineage>
        <taxon>Bacteria</taxon>
        <taxon>Pseudomonadati</taxon>
        <taxon>Thermodesulfobacteriota</taxon>
        <taxon>Desulfarculia</taxon>
        <taxon>Desulfarculales</taxon>
        <taxon>Desulfarculaceae</taxon>
        <taxon>Desulfarculus</taxon>
    </lineage>
</organism>
<dbReference type="HOGENOM" id="CLU_005379_4_1_7"/>
<dbReference type="InterPro" id="IPR001482">
    <property type="entry name" value="T2SS/T4SS_dom"/>
</dbReference>
<dbReference type="Proteomes" id="UP000009047">
    <property type="component" value="Chromosome"/>
</dbReference>
<dbReference type="PANTHER" id="PTHR30486">
    <property type="entry name" value="TWITCHING MOTILITY PROTEIN PILT"/>
    <property type="match status" value="1"/>
</dbReference>
<evidence type="ECO:0000256" key="1">
    <source>
        <dbReference type="ARBA" id="ARBA00006611"/>
    </source>
</evidence>
<dbReference type="Gene3D" id="3.40.50.300">
    <property type="entry name" value="P-loop containing nucleotide triphosphate hydrolases"/>
    <property type="match status" value="1"/>
</dbReference>
<proteinExistence type="inferred from homology"/>
<dbReference type="EMBL" id="CP002085">
    <property type="protein sequence ID" value="ADK85351.1"/>
    <property type="molecule type" value="Genomic_DNA"/>
</dbReference>
<name>E1QL86_DESB2</name>
<dbReference type="AlphaFoldDB" id="E1QL86"/>
<dbReference type="PANTHER" id="PTHR30486:SF15">
    <property type="entry name" value="TYPE II_IV SECRETION SYSTEM ATPASE"/>
    <property type="match status" value="1"/>
</dbReference>
<evidence type="ECO:0000313" key="4">
    <source>
        <dbReference type="EMBL" id="ADK85351.1"/>
    </source>
</evidence>
<dbReference type="GO" id="GO:0016887">
    <property type="term" value="F:ATP hydrolysis activity"/>
    <property type="evidence" value="ECO:0007669"/>
    <property type="project" value="InterPro"/>
</dbReference>
<sequence>MSLRQRLGKGPGGQTPASCQQPEDDARQAAFQELKGRMHYKVIDKVDLAQISQAADGSMDKELEGAIAQVLEGESVQLAPDERARLIIEIKDEVMGLGPLEPLLADESVSEIMCNGYNRVYVERCGRLTKATARFRDDAHLLKIIDKIATKVGRRIDESSPMVDARLADGSRVNAIIPPLALDGPSLTIRKFAKDPLTVADLIRYGSITPELAQVIKGVVTARLNVVISGGTGSGKTTLLNVFSSFIPFGERIVTIEDSAELQLQQEHVVRLETRPPNIEGVGQVTMRDLVRNCLRMRPDRIVVGECRGGEALDMMQAMSTGHDGSLTTIHANSPRDCVSRMETLVSMGGLDISERAIRRQIASAVEVIVQVARLSDGSRKVISFSEITGMEGDMVTMQEIFKFQQSGVDEKGKVIGHFGPTGIRPSFSEKLKSHGVDLDSGLFGGERRLGLGANL</sequence>
<feature type="domain" description="Bacterial type II secretion system protein E" evidence="3">
    <location>
        <begin position="96"/>
        <end position="389"/>
    </location>
</feature>
<reference evidence="4 5" key="1">
    <citation type="journal article" date="2010" name="Stand. Genomic Sci.">
        <title>Complete genome sequence of Desulfarculus baarsii type strain (2st14).</title>
        <authorList>
            <person name="Sun H."/>
            <person name="Spring S."/>
            <person name="Lapidus A."/>
            <person name="Davenport K."/>
            <person name="Del Rio T.G."/>
            <person name="Tice H."/>
            <person name="Nolan M."/>
            <person name="Copeland A."/>
            <person name="Cheng J.F."/>
            <person name="Lucas S."/>
            <person name="Tapia R."/>
            <person name="Goodwin L."/>
            <person name="Pitluck S."/>
            <person name="Ivanova N."/>
            <person name="Pagani I."/>
            <person name="Mavromatis K."/>
            <person name="Ovchinnikova G."/>
            <person name="Pati A."/>
            <person name="Chen A."/>
            <person name="Palaniappan K."/>
            <person name="Hauser L."/>
            <person name="Chang Y.J."/>
            <person name="Jeffries C.D."/>
            <person name="Detter J.C."/>
            <person name="Han C."/>
            <person name="Rohde M."/>
            <person name="Brambilla E."/>
            <person name="Goker M."/>
            <person name="Woyke T."/>
            <person name="Bristow J."/>
            <person name="Eisen J.A."/>
            <person name="Markowitz V."/>
            <person name="Hugenholtz P."/>
            <person name="Kyrpides N.C."/>
            <person name="Klenk H.P."/>
            <person name="Land M."/>
        </authorList>
    </citation>
    <scope>NUCLEOTIDE SEQUENCE [LARGE SCALE GENOMIC DNA]</scope>
    <source>
        <strain evidence="5">ATCC 33931 / DSM 2075 / LMG 7858 / VKM B-1802 / 2st14</strain>
    </source>
</reference>
<protein>
    <submittedName>
        <fullName evidence="4">Type II secretion system protein E</fullName>
    </submittedName>
</protein>
<evidence type="ECO:0000259" key="3">
    <source>
        <dbReference type="Pfam" id="PF00437"/>
    </source>
</evidence>
<gene>
    <name evidence="4" type="ordered locus">Deba_1986</name>
</gene>
<dbReference type="CDD" id="cd01130">
    <property type="entry name" value="VirB11-like_ATPase"/>
    <property type="match status" value="1"/>
</dbReference>
<accession>E1QL86</accession>
<dbReference type="RefSeq" id="WP_013258792.1">
    <property type="nucleotide sequence ID" value="NC_014365.1"/>
</dbReference>
<evidence type="ECO:0000256" key="2">
    <source>
        <dbReference type="SAM" id="MobiDB-lite"/>
    </source>
</evidence>
<dbReference type="OrthoDB" id="9810761at2"/>
<feature type="region of interest" description="Disordered" evidence="2">
    <location>
        <begin position="1"/>
        <end position="23"/>
    </location>
</feature>
<dbReference type="InterPro" id="IPR050921">
    <property type="entry name" value="T4SS_GSP_E_ATPase"/>
</dbReference>
<dbReference type="KEGG" id="dbr:Deba_1986"/>
<comment type="similarity">
    <text evidence="1">Belongs to the GSP E family.</text>
</comment>
<dbReference type="Pfam" id="PF00437">
    <property type="entry name" value="T2SSE"/>
    <property type="match status" value="1"/>
</dbReference>
<dbReference type="STRING" id="644282.Deba_1986"/>
<keyword evidence="5" id="KW-1185">Reference proteome</keyword>